<evidence type="ECO:0000256" key="2">
    <source>
        <dbReference type="ARBA" id="ARBA00010325"/>
    </source>
</evidence>
<dbReference type="GO" id="GO:0008270">
    <property type="term" value="F:zinc ion binding"/>
    <property type="evidence" value="ECO:0007669"/>
    <property type="project" value="UniProtKB-KW"/>
</dbReference>
<protein>
    <submittedName>
        <fullName evidence="10">(rape) hypothetical protein</fullName>
    </submittedName>
</protein>
<comment type="subcellular location">
    <subcellularLocation>
        <location evidence="1">Nucleus</location>
    </subcellularLocation>
</comment>
<dbReference type="InterPro" id="IPR056776">
    <property type="entry name" value="YABBY_N"/>
</dbReference>
<evidence type="ECO:0000256" key="6">
    <source>
        <dbReference type="ARBA" id="ARBA00023242"/>
    </source>
</evidence>
<feature type="compositionally biased region" description="Pro residues" evidence="7">
    <location>
        <begin position="129"/>
        <end position="138"/>
    </location>
</feature>
<dbReference type="GO" id="GO:0005634">
    <property type="term" value="C:nucleus"/>
    <property type="evidence" value="ECO:0007669"/>
    <property type="project" value="UniProtKB-SubCell"/>
</dbReference>
<keyword evidence="3" id="KW-0479">Metal-binding</keyword>
<dbReference type="Pfam" id="PF24868">
    <property type="entry name" value="YABBY_N"/>
    <property type="match status" value="1"/>
</dbReference>
<evidence type="ECO:0000256" key="3">
    <source>
        <dbReference type="ARBA" id="ARBA00022723"/>
    </source>
</evidence>
<dbReference type="PANTHER" id="PTHR31675:SF1">
    <property type="entry name" value="PROTEIN CRABS CLAW"/>
    <property type="match status" value="1"/>
</dbReference>
<reference evidence="10" key="1">
    <citation type="submission" date="2021-01" db="EMBL/GenBank/DDBJ databases">
        <authorList>
            <consortium name="Genoscope - CEA"/>
            <person name="William W."/>
        </authorList>
    </citation>
    <scope>NUCLEOTIDE SEQUENCE</scope>
</reference>
<evidence type="ECO:0000256" key="1">
    <source>
        <dbReference type="ARBA" id="ARBA00004123"/>
    </source>
</evidence>
<dbReference type="Proteomes" id="UP001295469">
    <property type="component" value="Chromosome C06"/>
</dbReference>
<dbReference type="GO" id="GO:0032502">
    <property type="term" value="P:developmental process"/>
    <property type="evidence" value="ECO:0007669"/>
    <property type="project" value="UniProtKB-ARBA"/>
</dbReference>
<keyword evidence="5" id="KW-0862">Zinc</keyword>
<dbReference type="CDD" id="cd00084">
    <property type="entry name" value="HMG-box_SF"/>
    <property type="match status" value="1"/>
</dbReference>
<evidence type="ECO:0000259" key="9">
    <source>
        <dbReference type="Pfam" id="PF24868"/>
    </source>
</evidence>
<dbReference type="SUPFAM" id="SSF47095">
    <property type="entry name" value="HMG-box"/>
    <property type="match status" value="1"/>
</dbReference>
<dbReference type="InterPro" id="IPR056775">
    <property type="entry name" value="YABBY_C"/>
</dbReference>
<keyword evidence="4" id="KW-0863">Zinc-finger</keyword>
<dbReference type="InterPro" id="IPR006780">
    <property type="entry name" value="YABBY"/>
</dbReference>
<organism evidence="10">
    <name type="scientific">Brassica napus</name>
    <name type="common">Rape</name>
    <dbReference type="NCBI Taxonomy" id="3708"/>
    <lineage>
        <taxon>Eukaryota</taxon>
        <taxon>Viridiplantae</taxon>
        <taxon>Streptophyta</taxon>
        <taxon>Embryophyta</taxon>
        <taxon>Tracheophyta</taxon>
        <taxon>Spermatophyta</taxon>
        <taxon>Magnoliopsida</taxon>
        <taxon>eudicotyledons</taxon>
        <taxon>Gunneridae</taxon>
        <taxon>Pentapetalae</taxon>
        <taxon>rosids</taxon>
        <taxon>malvids</taxon>
        <taxon>Brassicales</taxon>
        <taxon>Brassicaceae</taxon>
        <taxon>Brassiceae</taxon>
        <taxon>Brassica</taxon>
    </lineage>
</organism>
<comment type="similarity">
    <text evidence="2">Belongs to the YABBY family.</text>
</comment>
<evidence type="ECO:0000256" key="5">
    <source>
        <dbReference type="ARBA" id="ARBA00022833"/>
    </source>
</evidence>
<accession>A0A816QKM7</accession>
<dbReference type="InterPro" id="IPR036910">
    <property type="entry name" value="HMG_box_dom_sf"/>
</dbReference>
<name>A0A816QKM7_BRANA</name>
<evidence type="ECO:0000259" key="8">
    <source>
        <dbReference type="Pfam" id="PF04690"/>
    </source>
</evidence>
<proteinExistence type="inferred from homology"/>
<feature type="compositionally biased region" description="Low complexity" evidence="7">
    <location>
        <begin position="116"/>
        <end position="128"/>
    </location>
</feature>
<dbReference type="EMBL" id="HG994370">
    <property type="protein sequence ID" value="CAF2062942.1"/>
    <property type="molecule type" value="Genomic_DNA"/>
</dbReference>
<evidence type="ECO:0000313" key="10">
    <source>
        <dbReference type="EMBL" id="CAF2062942.1"/>
    </source>
</evidence>
<dbReference type="PANTHER" id="PTHR31675">
    <property type="entry name" value="PROTEIN YABBY 6-RELATED"/>
    <property type="match status" value="1"/>
</dbReference>
<dbReference type="AlphaFoldDB" id="A0A816QKM7"/>
<dbReference type="Pfam" id="PF04690">
    <property type="entry name" value="YABBY"/>
    <property type="match status" value="1"/>
</dbReference>
<feature type="domain" description="YABBY N-terminal" evidence="9">
    <location>
        <begin position="46"/>
        <end position="94"/>
    </location>
</feature>
<sequence>MTITRTLENFSSYLSPSLPSVVFNPFVKIMNLEEKPTMASRALPQAENLYYVRCSICNTILAVGIPMKRMLDTVTVKCGHCGNLSFLTTTPPLQGHVSLTLQQMQSFDGSEYKKGSSSSSSSSTSSDQPPSPRPPFVVKPPEKKQRLPSAYNRFMRDEIQRIKSANPEIPHREAFSAAAKNVRQQSLLFTTRSNYIFTKFICITEICDKQWAKYIPNSPTSIASGASNIHVSYTNELSLRTDI</sequence>
<feature type="domain" description="YABBY protein C-terminal" evidence="8">
    <location>
        <begin position="127"/>
        <end position="181"/>
    </location>
</feature>
<evidence type="ECO:0000256" key="7">
    <source>
        <dbReference type="SAM" id="MobiDB-lite"/>
    </source>
</evidence>
<gene>
    <name evidence="10" type="ORF">DARMORV10_C06P40720.1</name>
</gene>
<dbReference type="Gene3D" id="1.10.30.10">
    <property type="entry name" value="High mobility group box domain"/>
    <property type="match status" value="1"/>
</dbReference>
<evidence type="ECO:0000256" key="4">
    <source>
        <dbReference type="ARBA" id="ARBA00022771"/>
    </source>
</evidence>
<keyword evidence="6" id="KW-0539">Nucleus</keyword>
<feature type="region of interest" description="Disordered" evidence="7">
    <location>
        <begin position="109"/>
        <end position="149"/>
    </location>
</feature>